<feature type="domain" description="HAMP" evidence="9">
    <location>
        <begin position="310"/>
        <end position="362"/>
    </location>
</feature>
<dbReference type="PROSITE" id="PS50885">
    <property type="entry name" value="HAMP"/>
    <property type="match status" value="1"/>
</dbReference>
<feature type="domain" description="Methyl-accepting transducer" evidence="8">
    <location>
        <begin position="367"/>
        <end position="610"/>
    </location>
</feature>
<keyword evidence="7" id="KW-0812">Transmembrane</keyword>
<keyword evidence="12" id="KW-1185">Reference proteome</keyword>
<evidence type="ECO:0000256" key="7">
    <source>
        <dbReference type="SAM" id="Phobius"/>
    </source>
</evidence>
<dbReference type="SMART" id="SM00283">
    <property type="entry name" value="MA"/>
    <property type="match status" value="1"/>
</dbReference>
<comment type="subcellular location">
    <subcellularLocation>
        <location evidence="1">Cell membrane</location>
    </subcellularLocation>
</comment>
<evidence type="ECO:0000256" key="1">
    <source>
        <dbReference type="ARBA" id="ARBA00004236"/>
    </source>
</evidence>
<dbReference type="CDD" id="cd06225">
    <property type="entry name" value="HAMP"/>
    <property type="match status" value="1"/>
</dbReference>
<comment type="caution">
    <text evidence="11">The sequence shown here is derived from an EMBL/GenBank/DDBJ whole genome shotgun (WGS) entry which is preliminary data.</text>
</comment>
<dbReference type="Pfam" id="PF00672">
    <property type="entry name" value="HAMP"/>
    <property type="match status" value="1"/>
</dbReference>
<dbReference type="SMART" id="SM00304">
    <property type="entry name" value="HAMP"/>
    <property type="match status" value="1"/>
</dbReference>
<organism evidence="11 12">
    <name type="scientific">Paenibacillus lignilyticus</name>
    <dbReference type="NCBI Taxonomy" id="1172615"/>
    <lineage>
        <taxon>Bacteria</taxon>
        <taxon>Bacillati</taxon>
        <taxon>Bacillota</taxon>
        <taxon>Bacilli</taxon>
        <taxon>Bacillales</taxon>
        <taxon>Paenibacillaceae</taxon>
        <taxon>Paenibacillus</taxon>
    </lineage>
</organism>
<dbReference type="PANTHER" id="PTHR32089:SF112">
    <property type="entry name" value="LYSOZYME-LIKE PROTEIN-RELATED"/>
    <property type="match status" value="1"/>
</dbReference>
<keyword evidence="7" id="KW-1133">Transmembrane helix</keyword>
<evidence type="ECO:0000259" key="8">
    <source>
        <dbReference type="PROSITE" id="PS50111"/>
    </source>
</evidence>
<dbReference type="Gene3D" id="3.30.450.20">
    <property type="entry name" value="PAS domain"/>
    <property type="match status" value="1"/>
</dbReference>
<protein>
    <submittedName>
        <fullName evidence="11">Methyl-accepting chemotaxis protein</fullName>
    </submittedName>
</protein>
<dbReference type="Gene3D" id="1.10.287.950">
    <property type="entry name" value="Methyl-accepting chemotaxis protein"/>
    <property type="match status" value="1"/>
</dbReference>
<keyword evidence="3 7" id="KW-0472">Membrane</keyword>
<accession>A0ABS5CCZ4</accession>
<dbReference type="EMBL" id="JAGKSP010000004">
    <property type="protein sequence ID" value="MBP3963798.1"/>
    <property type="molecule type" value="Genomic_DNA"/>
</dbReference>
<comment type="similarity">
    <text evidence="5">Belongs to the methyl-accepting chemotaxis (MCP) protein family.</text>
</comment>
<evidence type="ECO:0000259" key="9">
    <source>
        <dbReference type="PROSITE" id="PS50885"/>
    </source>
</evidence>
<dbReference type="CDD" id="cd12912">
    <property type="entry name" value="PDC2_MCP_like"/>
    <property type="match status" value="1"/>
</dbReference>
<evidence type="ECO:0000256" key="2">
    <source>
        <dbReference type="ARBA" id="ARBA00022475"/>
    </source>
</evidence>
<feature type="transmembrane region" description="Helical" evidence="7">
    <location>
        <begin position="20"/>
        <end position="39"/>
    </location>
</feature>
<dbReference type="EMBL" id="JAGKSP010000001">
    <property type="protein sequence ID" value="MBP3961532.1"/>
    <property type="molecule type" value="Genomic_DNA"/>
</dbReference>
<evidence type="ECO:0000256" key="5">
    <source>
        <dbReference type="ARBA" id="ARBA00029447"/>
    </source>
</evidence>
<dbReference type="InterPro" id="IPR003660">
    <property type="entry name" value="HAMP_dom"/>
</dbReference>
<keyword evidence="4 6" id="KW-0807">Transducer</keyword>
<keyword evidence="2" id="KW-1003">Cell membrane</keyword>
<dbReference type="CDD" id="cd11386">
    <property type="entry name" value="MCP_signal"/>
    <property type="match status" value="1"/>
</dbReference>
<proteinExistence type="inferred from homology"/>
<dbReference type="Pfam" id="PF00015">
    <property type="entry name" value="MCPsignal"/>
    <property type="match status" value="1"/>
</dbReference>
<gene>
    <name evidence="10" type="ORF">I8J30_02330</name>
    <name evidence="11" type="ORF">I8J30_13865</name>
</gene>
<dbReference type="PROSITE" id="PS50111">
    <property type="entry name" value="CHEMOTAXIS_TRANSDUC_2"/>
    <property type="match status" value="1"/>
</dbReference>
<dbReference type="PANTHER" id="PTHR32089">
    <property type="entry name" value="METHYL-ACCEPTING CHEMOTAXIS PROTEIN MCPB"/>
    <property type="match status" value="1"/>
</dbReference>
<evidence type="ECO:0000256" key="3">
    <source>
        <dbReference type="ARBA" id="ARBA00023136"/>
    </source>
</evidence>
<reference evidence="11 12" key="1">
    <citation type="submission" date="2021-04" db="EMBL/GenBank/DDBJ databases">
        <title>Paenibacillus sp. DLE-14 whole genome sequence.</title>
        <authorList>
            <person name="Ham Y.J."/>
        </authorList>
    </citation>
    <scope>NUCLEOTIDE SEQUENCE [LARGE SCALE GENOMIC DNA]</scope>
    <source>
        <strain evidence="11 12">DLE-14</strain>
    </source>
</reference>
<dbReference type="InterPro" id="IPR004089">
    <property type="entry name" value="MCPsignal_dom"/>
</dbReference>
<feature type="transmembrane region" description="Helical" evidence="7">
    <location>
        <begin position="289"/>
        <end position="308"/>
    </location>
</feature>
<evidence type="ECO:0000256" key="6">
    <source>
        <dbReference type="PROSITE-ProRule" id="PRU00284"/>
    </source>
</evidence>
<dbReference type="SUPFAM" id="SSF58104">
    <property type="entry name" value="Methyl-accepting chemotaxis protein (MCP) signaling domain"/>
    <property type="match status" value="1"/>
</dbReference>
<evidence type="ECO:0000256" key="4">
    <source>
        <dbReference type="ARBA" id="ARBA00023224"/>
    </source>
</evidence>
<dbReference type="InterPro" id="IPR004090">
    <property type="entry name" value="Chemotax_Me-accpt_rcpt"/>
</dbReference>
<name>A0ABS5CCZ4_9BACL</name>
<evidence type="ECO:0000313" key="12">
    <source>
        <dbReference type="Proteomes" id="UP000673394"/>
    </source>
</evidence>
<sequence>MVRKALQLFTFRKLATRFSAVTLFIMITIVAAMSIALFLPNSTLFHNQIDQELALTTENIATSFDHNLQAELTKLESIASYAQLLGPDKARHLELVKAFASQHKEFGQGVSISMDLEGKNAVLSTGLSIDLSGRTYIPQLRRGESAIAPPARSKADPSTLIVPFAAPLMKDGITYGFYSSAIEINEATRVIRDTKVGDTGYAILLDMNGTFVYYPDSSYIMKKNIADLGVPEITAAFESAKQGKPTAYSYEFGGVKKIGFAYGTETGFVTMLAVPESELMAPINKMMRTTLITALVVALAALIAIYAFTTRMVKPIIYITAMVKKLSTGDFRPRIEIRSKDELGELAAHMNGMLDGLSSMIEQVSKASVGVASSAEQITISTDEVAKGSVDQAAQAGVMSELFGSLDNSIRSVSTSAREAKSLSGETVNIAKEGTNLINQTIGQMDEVNRHMAQLESDSRKIGDISGVINDIAEQTNLLALNAAIEAARAGEQGRGFAVVADEVRKLAERSGDATRQIAGIIKVMQNSAEKSVLAVGESVAQFAKTRDSFSDIVMNVQMTSSKVEEIFKDSQGQAAASGEVMQSISSVAAISEQSAAAAEETAASSQELSYMAAKLNESVEKFKY</sequence>
<dbReference type="PRINTS" id="PR00260">
    <property type="entry name" value="CHEMTRNSDUCR"/>
</dbReference>
<dbReference type="RefSeq" id="WP_210655031.1">
    <property type="nucleotide sequence ID" value="NZ_JAGKSP010000001.1"/>
</dbReference>
<evidence type="ECO:0000313" key="10">
    <source>
        <dbReference type="EMBL" id="MBP3961532.1"/>
    </source>
</evidence>
<dbReference type="Proteomes" id="UP000673394">
    <property type="component" value="Unassembled WGS sequence"/>
</dbReference>
<evidence type="ECO:0000313" key="11">
    <source>
        <dbReference type="EMBL" id="MBP3963798.1"/>
    </source>
</evidence>